<comment type="caution">
    <text evidence="1">The sequence shown here is derived from an EMBL/GenBank/DDBJ whole genome shotgun (WGS) entry which is preliminary data.</text>
</comment>
<dbReference type="InterPro" id="IPR025855">
    <property type="entry name" value="Replic_Relax"/>
</dbReference>
<reference evidence="1 2" key="1">
    <citation type="submission" date="2023-10" db="EMBL/GenBank/DDBJ databases">
        <title>Virgibacillus soli CC-YMP-6 genome.</title>
        <authorList>
            <person name="Miliotis G."/>
            <person name="Sengupta P."/>
            <person name="Hameed A."/>
            <person name="Chuvochina M."/>
            <person name="Mcdonagh F."/>
            <person name="Simpson A.C."/>
            <person name="Singh N.K."/>
            <person name="Rekha P.D."/>
            <person name="Raman K."/>
            <person name="Hugenholtz P."/>
            <person name="Venkateswaran K."/>
        </authorList>
    </citation>
    <scope>NUCLEOTIDE SEQUENCE [LARGE SCALE GENOMIC DNA]</scope>
    <source>
        <strain evidence="1 2">CC-YMP-6</strain>
    </source>
</reference>
<evidence type="ECO:0000313" key="2">
    <source>
        <dbReference type="Proteomes" id="UP001275315"/>
    </source>
</evidence>
<name>A0ABU5CU50_9BACI</name>
<sequence length="111" mass="13250">MIFFTIRTSPHLLLLIDFLIKIKFIKTTFREHCIDYHSAVTYGNAENKFRFRPDAKIKLENNRTYTIEIDRGSEIHEQFCEKFRAYRHYFETAKQSELDVRLAGVIFIGGR</sequence>
<dbReference type="Pfam" id="PF13814">
    <property type="entry name" value="Replic_Relax"/>
    <property type="match status" value="1"/>
</dbReference>
<gene>
    <name evidence="1" type="ORF">RWD45_16495</name>
</gene>
<accession>A0ABU5CU50</accession>
<protein>
    <submittedName>
        <fullName evidence="1">Replication-relaxation family protein</fullName>
    </submittedName>
</protein>
<proteinExistence type="predicted"/>
<keyword evidence="2" id="KW-1185">Reference proteome</keyword>
<dbReference type="Proteomes" id="UP001275315">
    <property type="component" value="Unassembled WGS sequence"/>
</dbReference>
<dbReference type="RefSeq" id="WP_320381507.1">
    <property type="nucleotide sequence ID" value="NZ_JAWDIQ010000003.1"/>
</dbReference>
<dbReference type="EMBL" id="JAWDIQ010000003">
    <property type="protein sequence ID" value="MDY0409884.1"/>
    <property type="molecule type" value="Genomic_DNA"/>
</dbReference>
<evidence type="ECO:0000313" key="1">
    <source>
        <dbReference type="EMBL" id="MDY0409884.1"/>
    </source>
</evidence>
<organism evidence="1 2">
    <name type="scientific">Paracerasibacillus soli</name>
    <dbReference type="NCBI Taxonomy" id="480284"/>
    <lineage>
        <taxon>Bacteria</taxon>
        <taxon>Bacillati</taxon>
        <taxon>Bacillota</taxon>
        <taxon>Bacilli</taxon>
        <taxon>Bacillales</taxon>
        <taxon>Bacillaceae</taxon>
        <taxon>Paracerasibacillus</taxon>
    </lineage>
</organism>